<dbReference type="EMBL" id="CZQA01000015">
    <property type="protein sequence ID" value="CUS39682.1"/>
    <property type="molecule type" value="Genomic_DNA"/>
</dbReference>
<protein>
    <submittedName>
        <fullName evidence="1">Uncharacterized protein</fullName>
    </submittedName>
</protein>
<accession>A0A0S4LXF5</accession>
<proteinExistence type="predicted"/>
<name>A0A0S4LXF5_9BACT</name>
<dbReference type="STRING" id="1742972.COMA1_90007"/>
<sequence>MDEESGVRKVYPKEGLIYSEFRSRASQISGVLKVHWPKN</sequence>
<organism evidence="1 2">
    <name type="scientific">Candidatus Nitrospira nitrosa</name>
    <dbReference type="NCBI Taxonomy" id="1742972"/>
    <lineage>
        <taxon>Bacteria</taxon>
        <taxon>Pseudomonadati</taxon>
        <taxon>Nitrospirota</taxon>
        <taxon>Nitrospiria</taxon>
        <taxon>Nitrospirales</taxon>
        <taxon>Nitrospiraceae</taxon>
        <taxon>Nitrospira</taxon>
    </lineage>
</organism>
<dbReference type="AlphaFoldDB" id="A0A0S4LXF5"/>
<reference evidence="1 2" key="1">
    <citation type="submission" date="2015-10" db="EMBL/GenBank/DDBJ databases">
        <authorList>
            <person name="Gilbert D.G."/>
        </authorList>
    </citation>
    <scope>NUCLEOTIDE SEQUENCE [LARGE SCALE GENOMIC DNA]</scope>
    <source>
        <strain evidence="1">COMA1</strain>
    </source>
</reference>
<evidence type="ECO:0000313" key="1">
    <source>
        <dbReference type="EMBL" id="CUS39682.1"/>
    </source>
</evidence>
<evidence type="ECO:0000313" key="2">
    <source>
        <dbReference type="Proteomes" id="UP000199032"/>
    </source>
</evidence>
<keyword evidence="2" id="KW-1185">Reference proteome</keyword>
<gene>
    <name evidence="1" type="ORF">COMA1_90007</name>
</gene>
<dbReference type="Proteomes" id="UP000199032">
    <property type="component" value="Unassembled WGS sequence"/>
</dbReference>